<dbReference type="EMBL" id="JACIDV010000004">
    <property type="protein sequence ID" value="MBB3945877.1"/>
    <property type="molecule type" value="Genomic_DNA"/>
</dbReference>
<protein>
    <submittedName>
        <fullName evidence="1">Uncharacterized protein</fullName>
    </submittedName>
</protein>
<accession>A0A7W6G1K8</accession>
<gene>
    <name evidence="1" type="ORF">GGQ73_001812</name>
</gene>
<sequence>MPSTPLSELSGSRAMAQDNALQLFPLKSGPHFGDASLSRGASGVVFTGFTRDARPDNDAFSCCGSYTLRNSVHAAIAGTTSDGCTVFALKSVIDRRPCLAVGGFDCDGKPVELTNAQFEQVTAPLFNFASNVSPILGNEPAPGIQLRNGNSTYGFQYNARSERYVFSYNNRFADGFHSSGPADFEATHNLSVESDGRRVSKLSAGGSLRQMDQAVSASAFQDLTSRGFEATLQNGKATASIAKTLMGDAQTRKISLGYDRTSIFHEKTADGKVTERLEHRLDDVTLEVSRTRDRERGTEYMLTFKFKLP</sequence>
<dbReference type="Proteomes" id="UP000565286">
    <property type="component" value="Unassembled WGS sequence"/>
</dbReference>
<evidence type="ECO:0000313" key="2">
    <source>
        <dbReference type="Proteomes" id="UP000565286"/>
    </source>
</evidence>
<name>A0A7W6G1K8_9HYPH</name>
<keyword evidence="2" id="KW-1185">Reference proteome</keyword>
<evidence type="ECO:0000313" key="1">
    <source>
        <dbReference type="EMBL" id="MBB3945877.1"/>
    </source>
</evidence>
<reference evidence="1 2" key="1">
    <citation type="submission" date="2020-08" db="EMBL/GenBank/DDBJ databases">
        <title>Genomic Encyclopedia of Type Strains, Phase IV (KMG-IV): sequencing the most valuable type-strain genomes for metagenomic binning, comparative biology and taxonomic classification.</title>
        <authorList>
            <person name="Goeker M."/>
        </authorList>
    </citation>
    <scope>NUCLEOTIDE SEQUENCE [LARGE SCALE GENOMIC DNA]</scope>
    <source>
        <strain evidence="1 2">DSM 26438</strain>
    </source>
</reference>
<dbReference type="RefSeq" id="WP_234910918.1">
    <property type="nucleotide sequence ID" value="NZ_JACIDV010000004.1"/>
</dbReference>
<comment type="caution">
    <text evidence="1">The sequence shown here is derived from an EMBL/GenBank/DDBJ whole genome shotgun (WGS) entry which is preliminary data.</text>
</comment>
<proteinExistence type="predicted"/>
<organism evidence="1 2">
    <name type="scientific">Rhizobium skierniewicense</name>
    <dbReference type="NCBI Taxonomy" id="984260"/>
    <lineage>
        <taxon>Bacteria</taxon>
        <taxon>Pseudomonadati</taxon>
        <taxon>Pseudomonadota</taxon>
        <taxon>Alphaproteobacteria</taxon>
        <taxon>Hyphomicrobiales</taxon>
        <taxon>Rhizobiaceae</taxon>
        <taxon>Rhizobium/Agrobacterium group</taxon>
        <taxon>Rhizobium</taxon>
    </lineage>
</organism>
<dbReference type="AlphaFoldDB" id="A0A7W6G1K8"/>